<feature type="domain" description="Disease resistance protein winged helix" evidence="7">
    <location>
        <begin position="402"/>
        <end position="475"/>
    </location>
</feature>
<dbReference type="Pfam" id="PF05758">
    <property type="entry name" value="Ycf1"/>
    <property type="match status" value="1"/>
</dbReference>
<evidence type="ECO:0000313" key="9">
    <source>
        <dbReference type="EMBL" id="KCW72496.1"/>
    </source>
</evidence>
<proteinExistence type="predicted"/>
<accession>A0A059C2U8</accession>
<evidence type="ECO:0000256" key="1">
    <source>
        <dbReference type="ARBA" id="ARBA00004141"/>
    </source>
</evidence>
<evidence type="ECO:0000259" key="5">
    <source>
        <dbReference type="Pfam" id="PF00931"/>
    </source>
</evidence>
<evidence type="ECO:0000259" key="8">
    <source>
        <dbReference type="Pfam" id="PF23598"/>
    </source>
</evidence>
<dbReference type="InterPro" id="IPR044974">
    <property type="entry name" value="Disease_R_plants"/>
</dbReference>
<dbReference type="Gramene" id="KCW72496">
    <property type="protein sequence ID" value="KCW72496"/>
    <property type="gene ID" value="EUGRSUZ_E00958"/>
</dbReference>
<dbReference type="Gene3D" id="3.80.10.10">
    <property type="entry name" value="Ribonuclease Inhibitor"/>
    <property type="match status" value="2"/>
</dbReference>
<dbReference type="PANTHER" id="PTHR23155">
    <property type="entry name" value="DISEASE RESISTANCE PROTEIN RP"/>
    <property type="match status" value="1"/>
</dbReference>
<dbReference type="SUPFAM" id="SSF52540">
    <property type="entry name" value="P-loop containing nucleoside triphosphate hydrolases"/>
    <property type="match status" value="1"/>
</dbReference>
<dbReference type="Gene3D" id="1.20.5.4130">
    <property type="match status" value="1"/>
</dbReference>
<dbReference type="PRINTS" id="PR00364">
    <property type="entry name" value="DISEASERSIST"/>
</dbReference>
<dbReference type="Gene3D" id="1.10.8.430">
    <property type="entry name" value="Helical domain of apoptotic protease-activating factors"/>
    <property type="match status" value="1"/>
</dbReference>
<dbReference type="GO" id="GO:0043531">
    <property type="term" value="F:ADP binding"/>
    <property type="evidence" value="ECO:0007669"/>
    <property type="project" value="InterPro"/>
</dbReference>
<dbReference type="SUPFAM" id="SSF52058">
    <property type="entry name" value="L domain-like"/>
    <property type="match status" value="1"/>
</dbReference>
<dbReference type="OMA" id="HRAWICH"/>
<dbReference type="InterPro" id="IPR027417">
    <property type="entry name" value="P-loop_NTPase"/>
</dbReference>
<keyword evidence="4" id="KW-0611">Plant defense</keyword>
<organism evidence="9">
    <name type="scientific">Eucalyptus grandis</name>
    <name type="common">Flooded gum</name>
    <dbReference type="NCBI Taxonomy" id="71139"/>
    <lineage>
        <taxon>Eukaryota</taxon>
        <taxon>Viridiplantae</taxon>
        <taxon>Streptophyta</taxon>
        <taxon>Embryophyta</taxon>
        <taxon>Tracheophyta</taxon>
        <taxon>Spermatophyta</taxon>
        <taxon>Magnoliopsida</taxon>
        <taxon>eudicotyledons</taxon>
        <taxon>Gunneridae</taxon>
        <taxon>Pentapetalae</taxon>
        <taxon>rosids</taxon>
        <taxon>malvids</taxon>
        <taxon>Myrtales</taxon>
        <taxon>Myrtaceae</taxon>
        <taxon>Myrtoideae</taxon>
        <taxon>Eucalypteae</taxon>
        <taxon>Eucalyptus</taxon>
    </lineage>
</organism>
<evidence type="ECO:0000259" key="7">
    <source>
        <dbReference type="Pfam" id="PF23559"/>
    </source>
</evidence>
<feature type="domain" description="NB-ARC" evidence="5">
    <location>
        <begin position="163"/>
        <end position="323"/>
    </location>
</feature>
<comment type="subcellular location">
    <subcellularLocation>
        <location evidence="1">Membrane</location>
        <topology evidence="1">Multi-pass membrane protein</topology>
    </subcellularLocation>
</comment>
<dbReference type="InterPro" id="IPR038005">
    <property type="entry name" value="RX-like_CC"/>
</dbReference>
<dbReference type="FunFam" id="3.40.50.300:FF:001091">
    <property type="entry name" value="Probable disease resistance protein At1g61300"/>
    <property type="match status" value="1"/>
</dbReference>
<sequence length="916" mass="105651">MAESVVSFAVETIGNLLTEAKFLWGVEDKVEDLQKELDLIQCFLRDADSRREHNQAVGEWVAQVRDIAYDAEDVIEQYILRVASKKGQNIIKSYACFVAKCTCMRVHGVGTKIEGLKSSISNLRMSMQGCGIQSVIKDEREQARASMPRHTYAHVEENIVGREDSIKELVKELKDGKHRVVSIWGMGGLGKTTLAKKVFNHDEVKSNFKGSAWACVSQQYHVKDILVEFFVMEMRDDELFETLYKIQQEERYLMVLDDIWTKQDWNGIRAAFPVENTRSKLLITTRNRVVPKYIDPHGFFYEPHCLSNQESWELLMKRVFPKTKIIPGEMKRLGDQLLKKCEGLPLAIIVLGGLLAINEWETIHKNINLHLSDRSDVSKVLALSYDDLPWYLKLCFLCLGSFLKDAEIPATEVLHMWIAEGFVSLKGYDKGREIQVEDVAEQYLMELFERGMVQVRFKKSGKMKTCHLHDLMRDLEVSLISSCSFLMMFISIYYAPLHLALGRPHTITVLALPYLLFHFFWNNHRVDTLTFSRTIIRVSKALQESFLSILNIQQDNEMENYFASMATNVKPSCKIRRLSLDGHMISSVEPIGKTLVHLQTLMLFGFVKCKQEQFQSIFNHYKFLTVLKLEKVYQMKNLPESVGHLVHLRFLSLAGSDFEGLPQSMGNLVSMEFFDLLVREGASMALSNVLWKMKRLRYLQLPLNFYVKEKFHGDQKKLHLGTLKNLRTLINFRPEHCNVKDVGQLTNLQKLIVFDEHFPIELEIFPQIVKSNLKHLRSLSFCFQFIDGPWTEAELSKIKIEKLLEHNSLPHHLRKLALLGSFLEEDPMPILEKLDHLVVLLLGWSTFMGKEMVCYAGGFPQLKHLVLHALPNLEEWRVARGAMPHLSRLGITCCPNLKAVPEEISYVYTYHNSRET</sequence>
<protein>
    <submittedName>
        <fullName evidence="9">Uncharacterized protein</fullName>
    </submittedName>
</protein>
<dbReference type="Pfam" id="PF00931">
    <property type="entry name" value="NB-ARC"/>
    <property type="match status" value="1"/>
</dbReference>
<dbReference type="Gene3D" id="3.40.50.300">
    <property type="entry name" value="P-loop containing nucleotide triphosphate hydrolases"/>
    <property type="match status" value="1"/>
</dbReference>
<dbReference type="CDD" id="cd14798">
    <property type="entry name" value="RX-CC_like"/>
    <property type="match status" value="1"/>
</dbReference>
<dbReference type="GO" id="GO:0016020">
    <property type="term" value="C:membrane"/>
    <property type="evidence" value="ECO:0007669"/>
    <property type="project" value="UniProtKB-SubCell"/>
</dbReference>
<dbReference type="InterPro" id="IPR002182">
    <property type="entry name" value="NB-ARC"/>
</dbReference>
<dbReference type="GO" id="GO:0006952">
    <property type="term" value="P:defense response"/>
    <property type="evidence" value="ECO:0007669"/>
    <property type="project" value="UniProtKB-KW"/>
</dbReference>
<keyword evidence="3" id="KW-0547">Nucleotide-binding</keyword>
<keyword evidence="2" id="KW-0677">Repeat</keyword>
<dbReference type="InterPro" id="IPR036388">
    <property type="entry name" value="WH-like_DNA-bd_sf"/>
</dbReference>
<dbReference type="EMBL" id="KK198757">
    <property type="protein sequence ID" value="KCW72496.1"/>
    <property type="molecule type" value="Genomic_DNA"/>
</dbReference>
<feature type="domain" description="Disease resistance R13L4/SHOC-2-like LRR" evidence="8">
    <location>
        <begin position="609"/>
        <end position="892"/>
    </location>
</feature>
<evidence type="ECO:0000256" key="4">
    <source>
        <dbReference type="ARBA" id="ARBA00022821"/>
    </source>
</evidence>
<dbReference type="Pfam" id="PF23559">
    <property type="entry name" value="WHD_DRP"/>
    <property type="match status" value="1"/>
</dbReference>
<dbReference type="FunCoup" id="A0A059C2U8">
    <property type="interactions" value="41"/>
</dbReference>
<feature type="non-terminal residue" evidence="9">
    <location>
        <position position="916"/>
    </location>
</feature>
<dbReference type="InParanoid" id="A0A059C2U8"/>
<dbReference type="Gene3D" id="1.10.10.10">
    <property type="entry name" value="Winged helix-like DNA-binding domain superfamily/Winged helix DNA-binding domain"/>
    <property type="match status" value="1"/>
</dbReference>
<dbReference type="InterPro" id="IPR055414">
    <property type="entry name" value="LRR_R13L4/SHOC2-like"/>
</dbReference>
<reference evidence="9" key="1">
    <citation type="submission" date="2013-07" db="EMBL/GenBank/DDBJ databases">
        <title>The genome of Eucalyptus grandis.</title>
        <authorList>
            <person name="Schmutz J."/>
            <person name="Hayes R."/>
            <person name="Myburg A."/>
            <person name="Tuskan G."/>
            <person name="Grattapaglia D."/>
            <person name="Rokhsar D.S."/>
        </authorList>
    </citation>
    <scope>NUCLEOTIDE SEQUENCE</scope>
    <source>
        <tissue evidence="9">Leaf extractions</tissue>
    </source>
</reference>
<dbReference type="InterPro" id="IPR058922">
    <property type="entry name" value="WHD_DRP"/>
</dbReference>
<name>A0A059C2U8_EUCGR</name>
<dbReference type="InterPro" id="IPR041118">
    <property type="entry name" value="Rx_N"/>
</dbReference>
<evidence type="ECO:0000256" key="2">
    <source>
        <dbReference type="ARBA" id="ARBA00022737"/>
    </source>
</evidence>
<dbReference type="InterPro" id="IPR042197">
    <property type="entry name" value="Apaf_helical"/>
</dbReference>
<evidence type="ECO:0000256" key="3">
    <source>
        <dbReference type="ARBA" id="ARBA00022741"/>
    </source>
</evidence>
<dbReference type="InterPro" id="IPR032675">
    <property type="entry name" value="LRR_dom_sf"/>
</dbReference>
<dbReference type="PANTHER" id="PTHR23155:SF1185">
    <property type="entry name" value="DISEASE RESISTANCE RPP8-LIKE PROTEIN 3-RELATED"/>
    <property type="match status" value="1"/>
</dbReference>
<feature type="domain" description="Disease resistance N-terminal" evidence="6">
    <location>
        <begin position="5"/>
        <end position="87"/>
    </location>
</feature>
<dbReference type="Pfam" id="PF23598">
    <property type="entry name" value="LRR_14"/>
    <property type="match status" value="1"/>
</dbReference>
<dbReference type="FunFam" id="1.10.10.10:FF:000322">
    <property type="entry name" value="Probable disease resistance protein At1g63360"/>
    <property type="match status" value="1"/>
</dbReference>
<dbReference type="AlphaFoldDB" id="A0A059C2U8"/>
<dbReference type="GO" id="GO:0051707">
    <property type="term" value="P:response to other organism"/>
    <property type="evidence" value="ECO:0007669"/>
    <property type="project" value="UniProtKB-ARBA"/>
</dbReference>
<dbReference type="Pfam" id="PF18052">
    <property type="entry name" value="Rx_N"/>
    <property type="match status" value="1"/>
</dbReference>
<dbReference type="InterPro" id="IPR008896">
    <property type="entry name" value="TIC214"/>
</dbReference>
<evidence type="ECO:0000259" key="6">
    <source>
        <dbReference type="Pfam" id="PF18052"/>
    </source>
</evidence>
<gene>
    <name evidence="9" type="ORF">EUGRSUZ_E00958</name>
</gene>